<keyword evidence="2 5" id="KW-0812">Transmembrane</keyword>
<organism evidence="6 7">
    <name type="scientific">Talaromyces atroroseus</name>
    <dbReference type="NCBI Taxonomy" id="1441469"/>
    <lineage>
        <taxon>Eukaryota</taxon>
        <taxon>Fungi</taxon>
        <taxon>Dikarya</taxon>
        <taxon>Ascomycota</taxon>
        <taxon>Pezizomycotina</taxon>
        <taxon>Eurotiomycetes</taxon>
        <taxon>Eurotiomycetidae</taxon>
        <taxon>Eurotiales</taxon>
        <taxon>Trichocomaceae</taxon>
        <taxon>Talaromyces</taxon>
        <taxon>Talaromyces sect. Trachyspermi</taxon>
    </lineage>
</organism>
<feature type="transmembrane region" description="Helical" evidence="5">
    <location>
        <begin position="196"/>
        <end position="214"/>
    </location>
</feature>
<dbReference type="STRING" id="1441469.A0A225AX44"/>
<feature type="transmembrane region" description="Helical" evidence="5">
    <location>
        <begin position="258"/>
        <end position="281"/>
    </location>
</feature>
<dbReference type="Pfam" id="PF13520">
    <property type="entry name" value="AA_permease_2"/>
    <property type="match status" value="1"/>
</dbReference>
<evidence type="ECO:0000313" key="7">
    <source>
        <dbReference type="Proteomes" id="UP000214365"/>
    </source>
</evidence>
<comment type="subcellular location">
    <subcellularLocation>
        <location evidence="1">Membrane</location>
        <topology evidence="1">Multi-pass membrane protein</topology>
    </subcellularLocation>
</comment>
<feature type="transmembrane region" description="Helical" evidence="5">
    <location>
        <begin position="171"/>
        <end position="190"/>
    </location>
</feature>
<protein>
    <recommendedName>
        <fullName evidence="8">High-affinity methionine permease</fullName>
    </recommendedName>
</protein>
<keyword evidence="4 5" id="KW-0472">Membrane</keyword>
<keyword evidence="7" id="KW-1185">Reference proteome</keyword>
<evidence type="ECO:0000313" key="6">
    <source>
        <dbReference type="EMBL" id="OKL64183.1"/>
    </source>
</evidence>
<dbReference type="AlphaFoldDB" id="A0A225AX44"/>
<gene>
    <name evidence="6" type="ORF">UA08_00532</name>
</gene>
<evidence type="ECO:0000256" key="2">
    <source>
        <dbReference type="ARBA" id="ARBA00022692"/>
    </source>
</evidence>
<dbReference type="OrthoDB" id="5982228at2759"/>
<evidence type="ECO:0000256" key="3">
    <source>
        <dbReference type="ARBA" id="ARBA00022989"/>
    </source>
</evidence>
<feature type="transmembrane region" description="Helical" evidence="5">
    <location>
        <begin position="457"/>
        <end position="480"/>
    </location>
</feature>
<comment type="caution">
    <text evidence="6">The sequence shown here is derived from an EMBL/GenBank/DDBJ whole genome shotgun (WGS) entry which is preliminary data.</text>
</comment>
<dbReference type="GO" id="GO:0015179">
    <property type="term" value="F:L-amino acid transmembrane transporter activity"/>
    <property type="evidence" value="ECO:0007669"/>
    <property type="project" value="TreeGrafter"/>
</dbReference>
<evidence type="ECO:0000256" key="1">
    <source>
        <dbReference type="ARBA" id="ARBA00004141"/>
    </source>
</evidence>
<dbReference type="InterPro" id="IPR002293">
    <property type="entry name" value="AA/rel_permease1"/>
</dbReference>
<evidence type="ECO:0000256" key="5">
    <source>
        <dbReference type="SAM" id="Phobius"/>
    </source>
</evidence>
<sequence>MESLYLADQEKGNDLKVSANNASTESIQDGDIHYSVTEGSNSGTATYQDARGAPVEVQSPLGYSVNSWFDLPCGYSNRDPHDSGLNLSRSRVGYLLSQSTLSVYMELASYFPSRSGSDVVYLEQAYPKPQYFFPTVFAIKHVVFSFGSSNAIVFAEYMFGLAGASYTDWQLKAVAVAGYTLALIVVGLSTKWSLRIVLAFGISIAGLVVLGGHTRVSDPFVNWRHPWLGTSEASAYGASNAMVKIIFSKQNPTKTLRWSAPASLLIVTVLYILVNVAYFSAASRQEVLDSKQIAAAIFFERVFGTNGASRALNVLICISAFGNLIAVMINISRMLRETGRQGVLPWARFWTSTKPFGTPLGPYFFQWVITLIMILAPPAGDAFNFVVDLAVYPGNVFLFLLVIGVVIIRKRRSRVGLPRPEYRAWWIAIIFATLTNLYMLIAPWYPPNGGADGGDVSFWYGTYMVVGIALLVLCGVYYYFWIKFLPKYKGYELRQTVIQFENNSIGHKLVKVPKDEVARWDREHDAAGNLRQRPWIP</sequence>
<feature type="transmembrane region" description="Helical" evidence="5">
    <location>
        <begin position="131"/>
        <end position="159"/>
    </location>
</feature>
<reference evidence="6 7" key="1">
    <citation type="submission" date="2015-06" db="EMBL/GenBank/DDBJ databases">
        <title>Talaromyces atroroseus IBT 11181 draft genome.</title>
        <authorList>
            <person name="Rasmussen K.B."/>
            <person name="Rasmussen S."/>
            <person name="Petersen B."/>
            <person name="Sicheritz-Ponten T."/>
            <person name="Mortensen U.H."/>
            <person name="Thrane U."/>
        </authorList>
    </citation>
    <scope>NUCLEOTIDE SEQUENCE [LARGE SCALE GENOMIC DNA]</scope>
    <source>
        <strain evidence="6 7">IBT 11181</strain>
    </source>
</reference>
<feature type="transmembrane region" description="Helical" evidence="5">
    <location>
        <begin position="356"/>
        <end position="377"/>
    </location>
</feature>
<dbReference type="InterPro" id="IPR050598">
    <property type="entry name" value="AminoAcid_Transporter"/>
</dbReference>
<feature type="transmembrane region" description="Helical" evidence="5">
    <location>
        <begin position="424"/>
        <end position="445"/>
    </location>
</feature>
<name>A0A225AX44_TALAT</name>
<feature type="transmembrane region" description="Helical" evidence="5">
    <location>
        <begin position="311"/>
        <end position="335"/>
    </location>
</feature>
<proteinExistence type="predicted"/>
<feature type="transmembrane region" description="Helical" evidence="5">
    <location>
        <begin position="389"/>
        <end position="408"/>
    </location>
</feature>
<dbReference type="RefSeq" id="XP_020124304.1">
    <property type="nucleotide sequence ID" value="XM_020260349.1"/>
</dbReference>
<dbReference type="PANTHER" id="PTHR11785">
    <property type="entry name" value="AMINO ACID TRANSPORTER"/>
    <property type="match status" value="1"/>
</dbReference>
<accession>A0A225AX44</accession>
<keyword evidence="3 5" id="KW-1133">Transmembrane helix</keyword>
<dbReference type="Gene3D" id="1.20.1740.10">
    <property type="entry name" value="Amino acid/polyamine transporter I"/>
    <property type="match status" value="1"/>
</dbReference>
<dbReference type="Proteomes" id="UP000214365">
    <property type="component" value="Unassembled WGS sequence"/>
</dbReference>
<dbReference type="GeneID" id="31000287"/>
<dbReference type="PANTHER" id="PTHR11785:SF353">
    <property type="entry name" value="METHIONINE TRANSPORTER (EUROFUNG)"/>
    <property type="match status" value="1"/>
</dbReference>
<dbReference type="EMBL" id="LFMY01000001">
    <property type="protein sequence ID" value="OKL64183.1"/>
    <property type="molecule type" value="Genomic_DNA"/>
</dbReference>
<dbReference type="GO" id="GO:0016020">
    <property type="term" value="C:membrane"/>
    <property type="evidence" value="ECO:0007669"/>
    <property type="project" value="UniProtKB-SubCell"/>
</dbReference>
<evidence type="ECO:0008006" key="8">
    <source>
        <dbReference type="Google" id="ProtNLM"/>
    </source>
</evidence>
<evidence type="ECO:0000256" key="4">
    <source>
        <dbReference type="ARBA" id="ARBA00023136"/>
    </source>
</evidence>